<dbReference type="GO" id="GO:0019028">
    <property type="term" value="C:viral capsid"/>
    <property type="evidence" value="ECO:0007669"/>
    <property type="project" value="UniProtKB-KW"/>
</dbReference>
<evidence type="ECO:0000313" key="2">
    <source>
        <dbReference type="EMBL" id="ADV15442.1"/>
    </source>
</evidence>
<keyword evidence="3" id="KW-1185">Reference proteome</keyword>
<feature type="compositionally biased region" description="Low complexity" evidence="1">
    <location>
        <begin position="15"/>
        <end position="27"/>
    </location>
</feature>
<dbReference type="EMBL" id="HQ541324">
    <property type="protein sequence ID" value="ADV15442.1"/>
    <property type="molecule type" value="Genomic_RNA"/>
</dbReference>
<dbReference type="Proteomes" id="UP000242384">
    <property type="component" value="Genome"/>
</dbReference>
<dbReference type="GeneID" id="37629314"/>
<feature type="compositionally biased region" description="Polar residues" evidence="1">
    <location>
        <begin position="1"/>
        <end position="10"/>
    </location>
</feature>
<evidence type="ECO:0000256" key="1">
    <source>
        <dbReference type="SAM" id="MobiDB-lite"/>
    </source>
</evidence>
<protein>
    <submittedName>
        <fullName evidence="2">Putative coat protein</fullName>
    </submittedName>
</protein>
<proteinExistence type="predicted"/>
<keyword evidence="2" id="KW-0946">Virion</keyword>
<dbReference type="KEGG" id="vg:37629314"/>
<accession>E7E1E9</accession>
<keyword evidence="2" id="KW-0167">Capsid protein</keyword>
<reference evidence="2 3" key="1">
    <citation type="journal article" date="2011" name="Fungal Biol.">
        <title>Species of Heterobasidion host a diverse pool of partitiviruses with global distribution and interspecies transmission.</title>
        <authorList>
            <person name="Vainio E.J."/>
            <person name="Hakanpaa J."/>
            <person name="Dai Y.C."/>
            <person name="Hansen E."/>
            <person name="Korhonen K."/>
            <person name="Hantula J."/>
        </authorList>
    </citation>
    <scope>NUCLEOTIDE SEQUENCE [LARGE SCALE GENOMIC DNA]</scope>
    <source>
        <strain evidence="2">HetRV1-ab1</strain>
    </source>
</reference>
<feature type="region of interest" description="Disordered" evidence="1">
    <location>
        <begin position="1"/>
        <end position="27"/>
    </location>
</feature>
<evidence type="ECO:0000313" key="3">
    <source>
        <dbReference type="Proteomes" id="UP000242384"/>
    </source>
</evidence>
<name>E7E1E9_9VIRU</name>
<dbReference type="OrthoDB" id="5135at10239"/>
<sequence length="510" mass="55694">MAQNTVSAQVPTMEPQPAGPGVAQPQVNLAPPVPDPRDVAANAMMPQVPGPMPSSSGALSTITAALGYNRFLPMTFGRSTYTPSFILLSLVLSEFDRIMINTHRFYQTSPEWHPIMSQLYYGVIFIVHILVARRTAQVISIDENNFLDWFETNFPLSSLPIAGPLKHFFQAITVTCGPSKYYGNIYPQLNTDWTAAFANYYMPDNAISNNHLPPLPIFMDMLNDLLADRPGRAATATVTPRLAFDHRNVDHWRSYYLPLSHTFSAMNNSSAVFQFAGMTSLHALPATAMPNWYDASLFFGYPNRIDGNALANISTIGEFTRLGTAGTQHTLWFSRTIQVMQRHAQFAKDSTSLASISTKGLGACLPILHLSANAELSLPNATNNGQTVRNVQAIAPNVTGAAAAAVATSPGRPAGFAVARPTHFTVRATSKLESLHLLAEQFSLLSCINLDMTNLAARGNAYHAFTTNAQVRHGPFWDLADVKSHTEINVLGQISSFLAGAFHVDQRQTK</sequence>
<dbReference type="RefSeq" id="YP_009508050.1">
    <property type="nucleotide sequence ID" value="NC_038828.1"/>
</dbReference>
<organism evidence="2 3">
    <name type="scientific">Heterobasidion partitivirus 1</name>
    <dbReference type="NCBI Taxonomy" id="942041"/>
    <lineage>
        <taxon>Viruses</taxon>
        <taxon>Riboviria</taxon>
        <taxon>Orthornavirae</taxon>
        <taxon>Pisuviricota</taxon>
        <taxon>Duplopiviricetes</taxon>
        <taxon>Durnavirales</taxon>
        <taxon>Partitiviridae</taxon>
        <taxon>Alphapartitivirus</taxon>
        <taxon>Alphapartitivirus uniheterobasidion</taxon>
    </lineage>
</organism>